<protein>
    <submittedName>
        <fullName evidence="2">Uncharacterized protein</fullName>
    </submittedName>
</protein>
<proteinExistence type="predicted"/>
<organism evidence="2 3">
    <name type="scientific">Stephania yunnanensis</name>
    <dbReference type="NCBI Taxonomy" id="152371"/>
    <lineage>
        <taxon>Eukaryota</taxon>
        <taxon>Viridiplantae</taxon>
        <taxon>Streptophyta</taxon>
        <taxon>Embryophyta</taxon>
        <taxon>Tracheophyta</taxon>
        <taxon>Spermatophyta</taxon>
        <taxon>Magnoliopsida</taxon>
        <taxon>Ranunculales</taxon>
        <taxon>Menispermaceae</taxon>
        <taxon>Menispermoideae</taxon>
        <taxon>Cissampelideae</taxon>
        <taxon>Stephania</taxon>
    </lineage>
</organism>
<sequence>MSGAAELQLKGSGSRRRRRRHWPRCDAGSGAAREELLVRTLGEQCGSNNSRLAGWSNGM</sequence>
<evidence type="ECO:0000256" key="1">
    <source>
        <dbReference type="SAM" id="MobiDB-lite"/>
    </source>
</evidence>
<feature type="region of interest" description="Disordered" evidence="1">
    <location>
        <begin position="1"/>
        <end position="26"/>
    </location>
</feature>
<dbReference type="EMBL" id="JBBNAF010000009">
    <property type="protein sequence ID" value="KAK9113926.1"/>
    <property type="molecule type" value="Genomic_DNA"/>
</dbReference>
<name>A0AAP0IFM5_9MAGN</name>
<comment type="caution">
    <text evidence="2">The sequence shown here is derived from an EMBL/GenBank/DDBJ whole genome shotgun (WGS) entry which is preliminary data.</text>
</comment>
<reference evidence="2 3" key="1">
    <citation type="submission" date="2024-01" db="EMBL/GenBank/DDBJ databases">
        <title>Genome assemblies of Stephania.</title>
        <authorList>
            <person name="Yang L."/>
        </authorList>
    </citation>
    <scope>NUCLEOTIDE SEQUENCE [LARGE SCALE GENOMIC DNA]</scope>
    <source>
        <strain evidence="2">YNDBR</strain>
        <tissue evidence="2">Leaf</tissue>
    </source>
</reference>
<feature type="compositionally biased region" description="Basic residues" evidence="1">
    <location>
        <begin position="13"/>
        <end position="22"/>
    </location>
</feature>
<evidence type="ECO:0000313" key="2">
    <source>
        <dbReference type="EMBL" id="KAK9113926.1"/>
    </source>
</evidence>
<dbReference type="Proteomes" id="UP001420932">
    <property type="component" value="Unassembled WGS sequence"/>
</dbReference>
<dbReference type="AlphaFoldDB" id="A0AAP0IFM5"/>
<keyword evidence="3" id="KW-1185">Reference proteome</keyword>
<evidence type="ECO:0000313" key="3">
    <source>
        <dbReference type="Proteomes" id="UP001420932"/>
    </source>
</evidence>
<gene>
    <name evidence="2" type="ORF">Syun_020723</name>
</gene>
<accession>A0AAP0IFM5</accession>